<evidence type="ECO:0000313" key="3">
    <source>
        <dbReference type="Proteomes" id="UP000773614"/>
    </source>
</evidence>
<dbReference type="Gene3D" id="3.30.565.10">
    <property type="entry name" value="Histidine kinase-like ATPase, C-terminal domain"/>
    <property type="match status" value="1"/>
</dbReference>
<dbReference type="InterPro" id="IPR018762">
    <property type="entry name" value="ChpT_C"/>
</dbReference>
<organism evidence="2 3">
    <name type="scientific">Propylenella binzhouense</name>
    <dbReference type="NCBI Taxonomy" id="2555902"/>
    <lineage>
        <taxon>Bacteria</taxon>
        <taxon>Pseudomonadati</taxon>
        <taxon>Pseudomonadota</taxon>
        <taxon>Alphaproteobacteria</taxon>
        <taxon>Hyphomicrobiales</taxon>
        <taxon>Propylenellaceae</taxon>
        <taxon>Propylenella</taxon>
    </lineage>
</organism>
<dbReference type="Proteomes" id="UP000773614">
    <property type="component" value="Unassembled WGS sequence"/>
</dbReference>
<dbReference type="Gene3D" id="1.10.287.130">
    <property type="match status" value="1"/>
</dbReference>
<accession>A0A964T6Y9</accession>
<comment type="caution">
    <text evidence="2">The sequence shown here is derived from an EMBL/GenBank/DDBJ whole genome shotgun (WGS) entry which is preliminary data.</text>
</comment>
<dbReference type="OrthoDB" id="9803702at2"/>
<name>A0A964T6Y9_9HYPH</name>
<sequence>MTSYAIDPLELSALVASRVCHDIISPVGAIVNGLEVLEEEHDESMRQFAMDLVQKSARQASAKLQFARLAFGASGSAGSEIDMVEAGRCARAFMEREKAELDWAVAAPLLRKAEAKLLLNLLLVAVNCVARGGTVKVTAERQDEETIMRITADGDRARVPAGVREVLTAGAVPNPLDAHAVQPLYAALLAEEAGMGITLSEEENRVVIGARPKT</sequence>
<dbReference type="EMBL" id="SPKJ01000058">
    <property type="protein sequence ID" value="MYZ49052.1"/>
    <property type="molecule type" value="Genomic_DNA"/>
</dbReference>
<dbReference type="AlphaFoldDB" id="A0A964T6Y9"/>
<reference evidence="2" key="1">
    <citation type="submission" date="2019-03" db="EMBL/GenBank/DDBJ databases">
        <title>Afifella sp. nov., isolated from activated sludge.</title>
        <authorList>
            <person name="Li Q."/>
            <person name="Liu Y."/>
        </authorList>
    </citation>
    <scope>NUCLEOTIDE SEQUENCE</scope>
    <source>
        <strain evidence="2">L72</strain>
    </source>
</reference>
<feature type="domain" description="Histidine phosphotransferase ChpT C-terminal" evidence="1">
    <location>
        <begin position="85"/>
        <end position="204"/>
    </location>
</feature>
<evidence type="ECO:0000259" key="1">
    <source>
        <dbReference type="Pfam" id="PF10090"/>
    </source>
</evidence>
<protein>
    <submittedName>
        <fullName evidence="2">Histidine phosphotransferase</fullName>
    </submittedName>
</protein>
<dbReference type="RefSeq" id="WP_161141399.1">
    <property type="nucleotide sequence ID" value="NZ_SPKJ01000058.1"/>
</dbReference>
<gene>
    <name evidence="2" type="ORF">E4O86_15150</name>
</gene>
<evidence type="ECO:0000313" key="2">
    <source>
        <dbReference type="EMBL" id="MYZ49052.1"/>
    </source>
</evidence>
<keyword evidence="3" id="KW-1185">Reference proteome</keyword>
<dbReference type="NCBIfam" id="NF046018">
    <property type="entry name" value="HisPtaseChptBrucRhz"/>
    <property type="match status" value="1"/>
</dbReference>
<proteinExistence type="predicted"/>
<dbReference type="Pfam" id="PF10090">
    <property type="entry name" value="HPTransfase"/>
    <property type="match status" value="1"/>
</dbReference>
<dbReference type="InterPro" id="IPR036890">
    <property type="entry name" value="HATPase_C_sf"/>
</dbReference>